<feature type="compositionally biased region" description="Polar residues" evidence="9">
    <location>
        <begin position="58"/>
        <end position="85"/>
    </location>
</feature>
<evidence type="ECO:0000256" key="4">
    <source>
        <dbReference type="ARBA" id="ARBA00022741"/>
    </source>
</evidence>
<dbReference type="InterPro" id="IPR000719">
    <property type="entry name" value="Prot_kinase_dom"/>
</dbReference>
<dbReference type="GO" id="GO:0004691">
    <property type="term" value="F:cAMP-dependent protein kinase activity"/>
    <property type="evidence" value="ECO:0007669"/>
    <property type="project" value="TreeGrafter"/>
</dbReference>
<dbReference type="Pfam" id="PF00069">
    <property type="entry name" value="Pkinase"/>
    <property type="match status" value="1"/>
</dbReference>
<feature type="compositionally biased region" description="Polar residues" evidence="9">
    <location>
        <begin position="1"/>
        <end position="15"/>
    </location>
</feature>
<keyword evidence="2" id="KW-0723">Serine/threonine-protein kinase</keyword>
<dbReference type="SMART" id="SM00220">
    <property type="entry name" value="S_TKc"/>
    <property type="match status" value="1"/>
</dbReference>
<evidence type="ECO:0000256" key="1">
    <source>
        <dbReference type="ARBA" id="ARBA00012513"/>
    </source>
</evidence>
<dbReference type="Gene3D" id="1.10.510.10">
    <property type="entry name" value="Transferase(Phosphotransferase) domain 1"/>
    <property type="match status" value="1"/>
</dbReference>
<dbReference type="GO" id="GO:0005524">
    <property type="term" value="F:ATP binding"/>
    <property type="evidence" value="ECO:0007669"/>
    <property type="project" value="UniProtKB-KW"/>
</dbReference>
<evidence type="ECO:0000256" key="8">
    <source>
        <dbReference type="ARBA" id="ARBA00048679"/>
    </source>
</evidence>
<dbReference type="InterPro" id="IPR011009">
    <property type="entry name" value="Kinase-like_dom_sf"/>
</dbReference>
<evidence type="ECO:0000313" key="12">
    <source>
        <dbReference type="Proteomes" id="UP000039865"/>
    </source>
</evidence>
<dbReference type="SUPFAM" id="SSF56112">
    <property type="entry name" value="Protein kinase-like (PK-like)"/>
    <property type="match status" value="1"/>
</dbReference>
<organism evidence="11 12">
    <name type="scientific">Stylonychia lemnae</name>
    <name type="common">Ciliate</name>
    <dbReference type="NCBI Taxonomy" id="5949"/>
    <lineage>
        <taxon>Eukaryota</taxon>
        <taxon>Sar</taxon>
        <taxon>Alveolata</taxon>
        <taxon>Ciliophora</taxon>
        <taxon>Intramacronucleata</taxon>
        <taxon>Spirotrichea</taxon>
        <taxon>Stichotrichia</taxon>
        <taxon>Sporadotrichida</taxon>
        <taxon>Oxytrichidae</taxon>
        <taxon>Stylonychinae</taxon>
        <taxon>Stylonychia</taxon>
    </lineage>
</organism>
<protein>
    <recommendedName>
        <fullName evidence="1">non-specific serine/threonine protein kinase</fullName>
        <ecNumber evidence="1">2.7.11.1</ecNumber>
    </recommendedName>
</protein>
<comment type="catalytic activity">
    <reaction evidence="8">
        <text>L-seryl-[protein] + ATP = O-phospho-L-seryl-[protein] + ADP + H(+)</text>
        <dbReference type="Rhea" id="RHEA:17989"/>
        <dbReference type="Rhea" id="RHEA-COMP:9863"/>
        <dbReference type="Rhea" id="RHEA-COMP:11604"/>
        <dbReference type="ChEBI" id="CHEBI:15378"/>
        <dbReference type="ChEBI" id="CHEBI:29999"/>
        <dbReference type="ChEBI" id="CHEBI:30616"/>
        <dbReference type="ChEBI" id="CHEBI:83421"/>
        <dbReference type="ChEBI" id="CHEBI:456216"/>
        <dbReference type="EC" id="2.7.11.1"/>
    </reaction>
</comment>
<keyword evidence="5 11" id="KW-0418">Kinase</keyword>
<dbReference type="CDD" id="cd05123">
    <property type="entry name" value="STKc_AGC"/>
    <property type="match status" value="1"/>
</dbReference>
<dbReference type="InterPro" id="IPR008271">
    <property type="entry name" value="Ser/Thr_kinase_AS"/>
</dbReference>
<evidence type="ECO:0000256" key="7">
    <source>
        <dbReference type="ARBA" id="ARBA00047899"/>
    </source>
</evidence>
<dbReference type="OrthoDB" id="371216at2759"/>
<evidence type="ECO:0000259" key="10">
    <source>
        <dbReference type="PROSITE" id="PS50011"/>
    </source>
</evidence>
<dbReference type="PANTHER" id="PTHR24353:SF37">
    <property type="entry name" value="CAMP-DEPENDENT PROTEIN KINASE CATALYTIC SUBUNIT PRKX"/>
    <property type="match status" value="1"/>
</dbReference>
<feature type="domain" description="Protein kinase" evidence="10">
    <location>
        <begin position="137"/>
        <end position="408"/>
    </location>
</feature>
<keyword evidence="4" id="KW-0547">Nucleotide-binding</keyword>
<gene>
    <name evidence="11" type="primary">Contig18479.g19622</name>
    <name evidence="11" type="ORF">STYLEM_20317</name>
</gene>
<dbReference type="Gene3D" id="3.30.200.20">
    <property type="entry name" value="Phosphorylase Kinase, domain 1"/>
    <property type="match status" value="1"/>
</dbReference>
<keyword evidence="3" id="KW-0808">Transferase</keyword>
<keyword evidence="6" id="KW-0067">ATP-binding</keyword>
<evidence type="ECO:0000256" key="2">
    <source>
        <dbReference type="ARBA" id="ARBA00022527"/>
    </source>
</evidence>
<reference evidence="11 12" key="1">
    <citation type="submission" date="2014-06" db="EMBL/GenBank/DDBJ databases">
        <authorList>
            <person name="Swart Estienne"/>
        </authorList>
    </citation>
    <scope>NUCLEOTIDE SEQUENCE [LARGE SCALE GENOMIC DNA]</scope>
    <source>
        <strain evidence="11 12">130c</strain>
    </source>
</reference>
<dbReference type="Proteomes" id="UP000039865">
    <property type="component" value="Unassembled WGS sequence"/>
</dbReference>
<dbReference type="AlphaFoldDB" id="A0A078B9G6"/>
<comment type="catalytic activity">
    <reaction evidence="7">
        <text>L-threonyl-[protein] + ATP = O-phospho-L-threonyl-[protein] + ADP + H(+)</text>
        <dbReference type="Rhea" id="RHEA:46608"/>
        <dbReference type="Rhea" id="RHEA-COMP:11060"/>
        <dbReference type="Rhea" id="RHEA-COMP:11605"/>
        <dbReference type="ChEBI" id="CHEBI:15378"/>
        <dbReference type="ChEBI" id="CHEBI:30013"/>
        <dbReference type="ChEBI" id="CHEBI:30616"/>
        <dbReference type="ChEBI" id="CHEBI:61977"/>
        <dbReference type="ChEBI" id="CHEBI:456216"/>
        <dbReference type="EC" id="2.7.11.1"/>
    </reaction>
</comment>
<proteinExistence type="predicted"/>
<dbReference type="GO" id="GO:0005952">
    <property type="term" value="C:cAMP-dependent protein kinase complex"/>
    <property type="evidence" value="ECO:0007669"/>
    <property type="project" value="TreeGrafter"/>
</dbReference>
<evidence type="ECO:0000313" key="11">
    <source>
        <dbReference type="EMBL" id="CDW91165.1"/>
    </source>
</evidence>
<dbReference type="FunFam" id="1.10.510.10:FF:000294">
    <property type="entry name" value="Serine/threonine-protein kinase OXI1"/>
    <property type="match status" value="1"/>
</dbReference>
<evidence type="ECO:0000256" key="3">
    <source>
        <dbReference type="ARBA" id="ARBA00022679"/>
    </source>
</evidence>
<evidence type="ECO:0000256" key="9">
    <source>
        <dbReference type="SAM" id="MobiDB-lite"/>
    </source>
</evidence>
<name>A0A078B9G6_STYLE</name>
<accession>A0A078B9G6</accession>
<evidence type="ECO:0000256" key="6">
    <source>
        <dbReference type="ARBA" id="ARBA00022840"/>
    </source>
</evidence>
<dbReference type="PROSITE" id="PS50011">
    <property type="entry name" value="PROTEIN_KINASE_DOM"/>
    <property type="match status" value="1"/>
</dbReference>
<dbReference type="InParanoid" id="A0A078B9G6"/>
<dbReference type="EC" id="2.7.11.1" evidence="1"/>
<keyword evidence="12" id="KW-1185">Reference proteome</keyword>
<dbReference type="InterPro" id="IPR045270">
    <property type="entry name" value="STKc_AGC"/>
</dbReference>
<sequence length="490" mass="56301">MEPNFYNQNNHSPSPFRSKHKSNLLVNNHYIPAKPQQQQSVYSMLQKKRTMGGGGFTSQGNRQALNKTSKPIGQSALLNHTNMYKSSPDKKSQNSPEDQEEKKESRYSSNALSQFSMIDGKNSVLSDIKQKKEIIYCKPGVKIGQGKYHAIELIIYQNDLYALKKIPKSSIDKAKRIEHLKNEKNINYLLKDQFRSSSVKWFVSLEETFVDADSINFIFEYLPGADLFWVIQNEMNLFLGKQKQTGQSREWIKFYAAEILIALEILHKQNIIYRDLKPENVMVDKDGHIKLIDFGFAKRLSSSSKHRTNTNCGTLGYSAPEVIMGTNQGYSFPSDIWSFGILLCELIQGSLPFENKEDPQMIEQQTMKGEFVMPREADSTARDLITQILVLEPNLRLSIDEIKAHKYFAEYDWKKVTEKQLSNIPYKPNPLKYKYLLQNKYPPISSVTGVMNNDEGEGQNQPIPAKIDSPKKNLLGDFTLYKINKEFENF</sequence>
<dbReference type="EMBL" id="CCKQ01019155">
    <property type="protein sequence ID" value="CDW91165.1"/>
    <property type="molecule type" value="Genomic_DNA"/>
</dbReference>
<feature type="region of interest" description="Disordered" evidence="9">
    <location>
        <begin position="49"/>
        <end position="109"/>
    </location>
</feature>
<dbReference type="PROSITE" id="PS00108">
    <property type="entry name" value="PROTEIN_KINASE_ST"/>
    <property type="match status" value="1"/>
</dbReference>
<evidence type="ECO:0000256" key="5">
    <source>
        <dbReference type="ARBA" id="ARBA00022777"/>
    </source>
</evidence>
<dbReference type="PANTHER" id="PTHR24353">
    <property type="entry name" value="CYCLIC NUCLEOTIDE-DEPENDENT PROTEIN KINASE"/>
    <property type="match status" value="1"/>
</dbReference>
<feature type="region of interest" description="Disordered" evidence="9">
    <location>
        <begin position="1"/>
        <end position="20"/>
    </location>
</feature>